<feature type="non-terminal residue" evidence="6">
    <location>
        <position position="74"/>
    </location>
</feature>
<feature type="non-terminal residue" evidence="6">
    <location>
        <position position="1"/>
    </location>
</feature>
<keyword evidence="3" id="KW-0697">Rotamase</keyword>
<dbReference type="OrthoDB" id="1911748at2759"/>
<protein>
    <recommendedName>
        <fullName evidence="2">peptidylprolyl isomerase</fullName>
        <ecNumber evidence="2">5.2.1.8</ecNumber>
    </recommendedName>
</protein>
<gene>
    <name evidence="6" type="primary">Pin4</name>
    <name evidence="6" type="ORF">CEUAER_R12196</name>
</gene>
<feature type="region of interest" description="Disordered" evidence="5">
    <location>
        <begin position="1"/>
        <end position="31"/>
    </location>
</feature>
<dbReference type="EC" id="5.2.1.8" evidence="2"/>
<dbReference type="SUPFAM" id="SSF54534">
    <property type="entry name" value="FKBP-like"/>
    <property type="match status" value="1"/>
</dbReference>
<name>A0A7L4KGC0_9AVES</name>
<evidence type="ECO:0000256" key="1">
    <source>
        <dbReference type="ARBA" id="ARBA00000971"/>
    </source>
</evidence>
<dbReference type="GO" id="GO:0003677">
    <property type="term" value="F:DNA binding"/>
    <property type="evidence" value="ECO:0007669"/>
    <property type="project" value="InterPro"/>
</dbReference>
<dbReference type="GO" id="GO:0003755">
    <property type="term" value="F:peptidyl-prolyl cis-trans isomerase activity"/>
    <property type="evidence" value="ECO:0007669"/>
    <property type="project" value="UniProtKB-KW"/>
</dbReference>
<dbReference type="InterPro" id="IPR046357">
    <property type="entry name" value="PPIase_dom_sf"/>
</dbReference>
<dbReference type="GO" id="GO:0006364">
    <property type="term" value="P:rRNA processing"/>
    <property type="evidence" value="ECO:0007669"/>
    <property type="project" value="InterPro"/>
</dbReference>
<evidence type="ECO:0000256" key="3">
    <source>
        <dbReference type="ARBA" id="ARBA00023110"/>
    </source>
</evidence>
<proteinExistence type="predicted"/>
<dbReference type="AlphaFoldDB" id="A0A7L4KGC0"/>
<evidence type="ECO:0000313" key="6">
    <source>
        <dbReference type="EMBL" id="NXY51983.1"/>
    </source>
</evidence>
<keyword evidence="7" id="KW-1185">Reference proteome</keyword>
<comment type="caution">
    <text evidence="6">The sequence shown here is derived from an EMBL/GenBank/DDBJ whole genome shotgun (WGS) entry which is preliminary data.</text>
</comment>
<reference evidence="6 7" key="1">
    <citation type="submission" date="2019-09" db="EMBL/GenBank/DDBJ databases">
        <title>Bird 10,000 Genomes (B10K) Project - Family phase.</title>
        <authorList>
            <person name="Zhang G."/>
        </authorList>
    </citation>
    <scope>NUCLEOTIDE SEQUENCE [LARGE SCALE GENOMIC DNA]</scope>
    <source>
        <strain evidence="6">B10K-CU-031-02</strain>
        <tissue evidence="6">Muscle</tissue>
    </source>
</reference>
<keyword evidence="4 6" id="KW-0413">Isomerase</keyword>
<dbReference type="EMBL" id="VWPQ01018906">
    <property type="protein sequence ID" value="NXY51983.1"/>
    <property type="molecule type" value="Genomic_DNA"/>
</dbReference>
<accession>A0A7L4KGC0</accession>
<evidence type="ECO:0000313" key="7">
    <source>
        <dbReference type="Proteomes" id="UP000519239"/>
    </source>
</evidence>
<dbReference type="PANTHER" id="PTHR45995">
    <property type="match status" value="1"/>
</dbReference>
<dbReference type="Proteomes" id="UP000519239">
    <property type="component" value="Unassembled WGS sequence"/>
</dbReference>
<dbReference type="InterPro" id="IPR043323">
    <property type="entry name" value="PIN4"/>
</dbReference>
<dbReference type="Gene3D" id="3.10.50.40">
    <property type="match status" value="1"/>
</dbReference>
<sequence>MAPKGKGAGKAGKGERGGERSGVGGRRAPLGSLQVRHILCEKHSKAMEALEKLKSGLRFSEVASQYSEDKARHG</sequence>
<evidence type="ECO:0000256" key="2">
    <source>
        <dbReference type="ARBA" id="ARBA00013194"/>
    </source>
</evidence>
<evidence type="ECO:0000256" key="5">
    <source>
        <dbReference type="SAM" id="MobiDB-lite"/>
    </source>
</evidence>
<comment type="catalytic activity">
    <reaction evidence="1">
        <text>[protein]-peptidylproline (omega=180) = [protein]-peptidylproline (omega=0)</text>
        <dbReference type="Rhea" id="RHEA:16237"/>
        <dbReference type="Rhea" id="RHEA-COMP:10747"/>
        <dbReference type="Rhea" id="RHEA-COMP:10748"/>
        <dbReference type="ChEBI" id="CHEBI:83833"/>
        <dbReference type="ChEBI" id="CHEBI:83834"/>
        <dbReference type="EC" id="5.2.1.8"/>
    </reaction>
</comment>
<organism evidence="6 7">
    <name type="scientific">Ceuthmochares aereus</name>
    <dbReference type="NCBI Taxonomy" id="1961834"/>
    <lineage>
        <taxon>Eukaryota</taxon>
        <taxon>Metazoa</taxon>
        <taxon>Chordata</taxon>
        <taxon>Craniata</taxon>
        <taxon>Vertebrata</taxon>
        <taxon>Euteleostomi</taxon>
        <taxon>Archelosauria</taxon>
        <taxon>Archosauria</taxon>
        <taxon>Dinosauria</taxon>
        <taxon>Saurischia</taxon>
        <taxon>Theropoda</taxon>
        <taxon>Coelurosauria</taxon>
        <taxon>Aves</taxon>
        <taxon>Neognathae</taxon>
        <taxon>Neoaves</taxon>
        <taxon>Otidimorphae</taxon>
        <taxon>Cuculiformes</taxon>
        <taxon>Cuculidae</taxon>
        <taxon>Ceuthmochares</taxon>
    </lineage>
</organism>
<evidence type="ECO:0000256" key="4">
    <source>
        <dbReference type="ARBA" id="ARBA00023235"/>
    </source>
</evidence>
<feature type="compositionally biased region" description="Gly residues" evidence="5">
    <location>
        <begin position="1"/>
        <end position="11"/>
    </location>
</feature>